<dbReference type="GO" id="GO:0004563">
    <property type="term" value="F:beta-N-acetylhexosaminidase activity"/>
    <property type="evidence" value="ECO:0007669"/>
    <property type="project" value="UniProtKB-EC"/>
</dbReference>
<evidence type="ECO:0000259" key="6">
    <source>
        <dbReference type="Pfam" id="PF00933"/>
    </source>
</evidence>
<dbReference type="InterPro" id="IPR036962">
    <property type="entry name" value="Glyco_hydro_3_N_sf"/>
</dbReference>
<dbReference type="Pfam" id="PF00933">
    <property type="entry name" value="Glyco_hydro_3"/>
    <property type="match status" value="1"/>
</dbReference>
<dbReference type="InterPro" id="IPR050226">
    <property type="entry name" value="NagZ_Beta-hexosaminidase"/>
</dbReference>
<keyword evidence="4 7" id="KW-0378">Hydrolase</keyword>
<comment type="caution">
    <text evidence="7">The sequence shown here is derived from an EMBL/GenBank/DDBJ whole genome shotgun (WGS) entry which is preliminary data.</text>
</comment>
<dbReference type="AlphaFoldDB" id="A0A437J973"/>
<name>A0A437J973_9SPHN</name>
<dbReference type="Gene3D" id="3.20.20.300">
    <property type="entry name" value="Glycoside hydrolase, family 3, N-terminal domain"/>
    <property type="match status" value="1"/>
</dbReference>
<accession>A0A437J973</accession>
<dbReference type="OrthoDB" id="9786661at2"/>
<protein>
    <recommendedName>
        <fullName evidence="3">beta-N-acetylhexosaminidase</fullName>
        <ecNumber evidence="3">3.2.1.52</ecNumber>
    </recommendedName>
</protein>
<dbReference type="NCBIfam" id="NF003740">
    <property type="entry name" value="PRK05337.1"/>
    <property type="match status" value="1"/>
</dbReference>
<evidence type="ECO:0000256" key="5">
    <source>
        <dbReference type="ARBA" id="ARBA00023295"/>
    </source>
</evidence>
<keyword evidence="5 7" id="KW-0326">Glycosidase</keyword>
<keyword evidence="8" id="KW-1185">Reference proteome</keyword>
<evidence type="ECO:0000256" key="3">
    <source>
        <dbReference type="ARBA" id="ARBA00012663"/>
    </source>
</evidence>
<dbReference type="InterPro" id="IPR001764">
    <property type="entry name" value="Glyco_hydro_3_N"/>
</dbReference>
<dbReference type="SUPFAM" id="SSF51445">
    <property type="entry name" value="(Trans)glycosidases"/>
    <property type="match status" value="1"/>
</dbReference>
<dbReference type="EC" id="3.2.1.52" evidence="3"/>
<dbReference type="RefSeq" id="WP_127690213.1">
    <property type="nucleotide sequence ID" value="NZ_RZUL01000002.1"/>
</dbReference>
<dbReference type="PANTHER" id="PTHR30480">
    <property type="entry name" value="BETA-HEXOSAMINIDASE-RELATED"/>
    <property type="match status" value="1"/>
</dbReference>
<dbReference type="GO" id="GO:0005975">
    <property type="term" value="P:carbohydrate metabolic process"/>
    <property type="evidence" value="ECO:0007669"/>
    <property type="project" value="InterPro"/>
</dbReference>
<evidence type="ECO:0000313" key="8">
    <source>
        <dbReference type="Proteomes" id="UP000282977"/>
    </source>
</evidence>
<evidence type="ECO:0000256" key="4">
    <source>
        <dbReference type="ARBA" id="ARBA00022801"/>
    </source>
</evidence>
<evidence type="ECO:0000256" key="1">
    <source>
        <dbReference type="ARBA" id="ARBA00001231"/>
    </source>
</evidence>
<proteinExistence type="inferred from homology"/>
<dbReference type="Proteomes" id="UP000282977">
    <property type="component" value="Unassembled WGS sequence"/>
</dbReference>
<dbReference type="GO" id="GO:0009254">
    <property type="term" value="P:peptidoglycan turnover"/>
    <property type="evidence" value="ECO:0007669"/>
    <property type="project" value="TreeGrafter"/>
</dbReference>
<reference evidence="7 8" key="1">
    <citation type="submission" date="2019-01" db="EMBL/GenBank/DDBJ databases">
        <authorList>
            <person name="Chen W.-M."/>
        </authorList>
    </citation>
    <scope>NUCLEOTIDE SEQUENCE [LARGE SCALE GENOMIC DNA]</scope>
    <source>
        <strain evidence="7 8">TLA-22</strain>
    </source>
</reference>
<dbReference type="PANTHER" id="PTHR30480:SF13">
    <property type="entry name" value="BETA-HEXOSAMINIDASE"/>
    <property type="match status" value="1"/>
</dbReference>
<comment type="similarity">
    <text evidence="2">Belongs to the glycosyl hydrolase 3 family.</text>
</comment>
<evidence type="ECO:0000256" key="2">
    <source>
        <dbReference type="ARBA" id="ARBA00005336"/>
    </source>
</evidence>
<gene>
    <name evidence="7" type="ORF">ENE74_07255</name>
</gene>
<feature type="domain" description="Glycoside hydrolase family 3 N-terminal" evidence="6">
    <location>
        <begin position="13"/>
        <end position="295"/>
    </location>
</feature>
<evidence type="ECO:0000313" key="7">
    <source>
        <dbReference type="EMBL" id="RVT42028.1"/>
    </source>
</evidence>
<organism evidence="7 8">
    <name type="scientific">Sphingobium algorifonticola</name>
    <dbReference type="NCBI Taxonomy" id="2008318"/>
    <lineage>
        <taxon>Bacteria</taxon>
        <taxon>Pseudomonadati</taxon>
        <taxon>Pseudomonadota</taxon>
        <taxon>Alphaproteobacteria</taxon>
        <taxon>Sphingomonadales</taxon>
        <taxon>Sphingomonadaceae</taxon>
        <taxon>Sphingobium</taxon>
    </lineage>
</organism>
<sequence length="335" mass="35407">MKPVIFGLSGPAMTADEAAFFRQSDPAGYILFGRNIEDAVQLRALTDALRSLHGRDDLLIMIDQEGGRVARMKPPTWPAFPPGAAFDALYEIAPATAIEAARANAQAIAVTLRACGISVDALPLLDVRQPGASDIMGDRTLGGEPMRVAALGRAVIEGLRMGGVVGIVKHMPGHGRALVDSHLDLPRVDADAAALETDLEPFRTLNWAPIGMTAHIVYTAWDAERPASLSPTVIGTVIREHIGFDGLLMSDDIDMKALSGDVPSRAAGVVAAGCDLALNCWGRMDEMIGIADALPDMTTRGRERLDAAMAYAQGQADDAPLDALLAKRDALLALA</sequence>
<comment type="catalytic activity">
    <reaction evidence="1">
        <text>Hydrolysis of terminal non-reducing N-acetyl-D-hexosamine residues in N-acetyl-beta-D-hexosaminides.</text>
        <dbReference type="EC" id="3.2.1.52"/>
    </reaction>
</comment>
<dbReference type="EMBL" id="RZUL01000002">
    <property type="protein sequence ID" value="RVT42028.1"/>
    <property type="molecule type" value="Genomic_DNA"/>
</dbReference>
<dbReference type="InterPro" id="IPR017853">
    <property type="entry name" value="GH"/>
</dbReference>